<protein>
    <submittedName>
        <fullName evidence="6">TetR family transcriptional regulator</fullName>
    </submittedName>
</protein>
<reference evidence="7" key="1">
    <citation type="journal article" date="2019" name="Int. J. Syst. Evol. Microbiol.">
        <title>The Global Catalogue of Microorganisms (GCM) 10K type strain sequencing project: providing services to taxonomists for standard genome sequencing and annotation.</title>
        <authorList>
            <consortium name="The Broad Institute Genomics Platform"/>
            <consortium name="The Broad Institute Genome Sequencing Center for Infectious Disease"/>
            <person name="Wu L."/>
            <person name="Ma J."/>
        </authorList>
    </citation>
    <scope>NUCLEOTIDE SEQUENCE [LARGE SCALE GENOMIC DNA]</scope>
    <source>
        <strain evidence="7">CGMCC 1.15480</strain>
    </source>
</reference>
<dbReference type="InterPro" id="IPR009057">
    <property type="entry name" value="Homeodomain-like_sf"/>
</dbReference>
<dbReference type="Pfam" id="PF16859">
    <property type="entry name" value="TetR_C_11"/>
    <property type="match status" value="1"/>
</dbReference>
<dbReference type="PROSITE" id="PS50977">
    <property type="entry name" value="HTH_TETR_2"/>
    <property type="match status" value="1"/>
</dbReference>
<sequence length="200" mass="22225">MSLDEDEAAPRRRRGAALEHALLDAAWNELEEKGYAAFTIESVAERARTSRAVLYRRWPTKPELVRAAVGYAGRKERVEIPDTGALREDVIELLRRANHSRARLGVTMTVQLAAYYAETGTGLSELRGEFLMGRGTAMDTLVARAVARGEVDPARLSPRVVGVPFDLFRQELLMTLKPIPDEVILSIVDEVFVPLVRPTA</sequence>
<evidence type="ECO:0000313" key="6">
    <source>
        <dbReference type="EMBL" id="GGC79904.1"/>
    </source>
</evidence>
<dbReference type="EMBL" id="BMJI01000001">
    <property type="protein sequence ID" value="GGC79904.1"/>
    <property type="molecule type" value="Genomic_DNA"/>
</dbReference>
<dbReference type="Gene3D" id="1.10.357.10">
    <property type="entry name" value="Tetracycline Repressor, domain 2"/>
    <property type="match status" value="1"/>
</dbReference>
<dbReference type="SUPFAM" id="SSF48498">
    <property type="entry name" value="Tetracyclin repressor-like, C-terminal domain"/>
    <property type="match status" value="1"/>
</dbReference>
<proteinExistence type="predicted"/>
<dbReference type="Proteomes" id="UP000597761">
    <property type="component" value="Unassembled WGS sequence"/>
</dbReference>
<organism evidence="6 7">
    <name type="scientific">Tersicoccus solisilvae</name>
    <dbReference type="NCBI Taxonomy" id="1882339"/>
    <lineage>
        <taxon>Bacteria</taxon>
        <taxon>Bacillati</taxon>
        <taxon>Actinomycetota</taxon>
        <taxon>Actinomycetes</taxon>
        <taxon>Micrococcales</taxon>
        <taxon>Micrococcaceae</taxon>
        <taxon>Tersicoccus</taxon>
    </lineage>
</organism>
<dbReference type="Pfam" id="PF00440">
    <property type="entry name" value="TetR_N"/>
    <property type="match status" value="1"/>
</dbReference>
<evidence type="ECO:0000259" key="5">
    <source>
        <dbReference type="PROSITE" id="PS50977"/>
    </source>
</evidence>
<dbReference type="SUPFAM" id="SSF46689">
    <property type="entry name" value="Homeodomain-like"/>
    <property type="match status" value="1"/>
</dbReference>
<dbReference type="PANTHER" id="PTHR30055:SF148">
    <property type="entry name" value="TETR-FAMILY TRANSCRIPTIONAL REGULATOR"/>
    <property type="match status" value="1"/>
</dbReference>
<dbReference type="RefSeq" id="WP_188665312.1">
    <property type="nucleotide sequence ID" value="NZ_BMJI01000001.1"/>
</dbReference>
<name>A0ABQ1NL71_9MICC</name>
<dbReference type="PANTHER" id="PTHR30055">
    <property type="entry name" value="HTH-TYPE TRANSCRIPTIONAL REGULATOR RUTR"/>
    <property type="match status" value="1"/>
</dbReference>
<evidence type="ECO:0000256" key="4">
    <source>
        <dbReference type="PROSITE-ProRule" id="PRU00335"/>
    </source>
</evidence>
<evidence type="ECO:0000256" key="1">
    <source>
        <dbReference type="ARBA" id="ARBA00023015"/>
    </source>
</evidence>
<dbReference type="InterPro" id="IPR050109">
    <property type="entry name" value="HTH-type_TetR-like_transc_reg"/>
</dbReference>
<evidence type="ECO:0000256" key="3">
    <source>
        <dbReference type="ARBA" id="ARBA00023163"/>
    </source>
</evidence>
<keyword evidence="3" id="KW-0804">Transcription</keyword>
<keyword evidence="2 4" id="KW-0238">DNA-binding</keyword>
<dbReference type="Gene3D" id="1.10.10.60">
    <property type="entry name" value="Homeodomain-like"/>
    <property type="match status" value="1"/>
</dbReference>
<keyword evidence="1" id="KW-0805">Transcription regulation</keyword>
<dbReference type="InterPro" id="IPR001647">
    <property type="entry name" value="HTH_TetR"/>
</dbReference>
<accession>A0ABQ1NL71</accession>
<dbReference type="InterPro" id="IPR036271">
    <property type="entry name" value="Tet_transcr_reg_TetR-rel_C_sf"/>
</dbReference>
<comment type="caution">
    <text evidence="6">The sequence shown here is derived from an EMBL/GenBank/DDBJ whole genome shotgun (WGS) entry which is preliminary data.</text>
</comment>
<dbReference type="InterPro" id="IPR011075">
    <property type="entry name" value="TetR_C"/>
</dbReference>
<feature type="domain" description="HTH tetR-type" evidence="5">
    <location>
        <begin position="16"/>
        <end position="76"/>
    </location>
</feature>
<gene>
    <name evidence="6" type="ORF">GCM10011512_03180</name>
</gene>
<evidence type="ECO:0000256" key="2">
    <source>
        <dbReference type="ARBA" id="ARBA00023125"/>
    </source>
</evidence>
<keyword evidence="7" id="KW-1185">Reference proteome</keyword>
<dbReference type="PRINTS" id="PR00455">
    <property type="entry name" value="HTHTETR"/>
</dbReference>
<feature type="DNA-binding region" description="H-T-H motif" evidence="4">
    <location>
        <begin position="39"/>
        <end position="58"/>
    </location>
</feature>
<evidence type="ECO:0000313" key="7">
    <source>
        <dbReference type="Proteomes" id="UP000597761"/>
    </source>
</evidence>